<sequence>MAKEKVLDLANKIAKTKRGSKSEITENHPEYKALEPVVTEKMAEVALYLEFRKPQSVEEVAALCGKSVEETSKILWELAVAGACLVGNKDGV</sequence>
<protein>
    <submittedName>
        <fullName evidence="1">Pyridine nucleotide-disulfide oxidoreductase</fullName>
    </submittedName>
</protein>
<dbReference type="AlphaFoldDB" id="A0AAW9KAS2"/>
<evidence type="ECO:0000313" key="1">
    <source>
        <dbReference type="EMBL" id="MDZ7543856.1"/>
    </source>
</evidence>
<proteinExistence type="predicted"/>
<dbReference type="Proteomes" id="UP001288944">
    <property type="component" value="Unassembled WGS sequence"/>
</dbReference>
<name>A0AAW9KAS2_CLOPF</name>
<accession>A0AAW9KAS2</accession>
<reference evidence="1" key="1">
    <citation type="submission" date="2019-11" db="EMBL/GenBank/DDBJ databases">
        <title>Characterization of Clostridium perfringens isolates from swine manure treated agricultural soils.</title>
        <authorList>
            <person name="Wushke S.T."/>
        </authorList>
    </citation>
    <scope>NUCLEOTIDE SEQUENCE</scope>
    <source>
        <strain evidence="1">X62</strain>
    </source>
</reference>
<organism evidence="1 2">
    <name type="scientific">Clostridium perfringens</name>
    <dbReference type="NCBI Taxonomy" id="1502"/>
    <lineage>
        <taxon>Bacteria</taxon>
        <taxon>Bacillati</taxon>
        <taxon>Bacillota</taxon>
        <taxon>Clostridia</taxon>
        <taxon>Eubacteriales</taxon>
        <taxon>Clostridiaceae</taxon>
        <taxon>Clostridium</taxon>
    </lineage>
</organism>
<evidence type="ECO:0000313" key="2">
    <source>
        <dbReference type="Proteomes" id="UP001288944"/>
    </source>
</evidence>
<gene>
    <name evidence="1" type="ORF">GNF83_22360</name>
</gene>
<comment type="caution">
    <text evidence="1">The sequence shown here is derived from an EMBL/GenBank/DDBJ whole genome shotgun (WGS) entry which is preliminary data.</text>
</comment>
<feature type="non-terminal residue" evidence="1">
    <location>
        <position position="92"/>
    </location>
</feature>
<dbReference type="EMBL" id="WNUR01001715">
    <property type="protein sequence ID" value="MDZ7543856.1"/>
    <property type="molecule type" value="Genomic_DNA"/>
</dbReference>